<keyword evidence="1" id="KW-0472">Membrane</keyword>
<proteinExistence type="predicted"/>
<protein>
    <submittedName>
        <fullName evidence="2">Uncharacterized protein</fullName>
    </submittedName>
</protein>
<dbReference type="RefSeq" id="WP_168000239.1">
    <property type="nucleotide sequence ID" value="NZ_JAATEO010000006.1"/>
</dbReference>
<comment type="caution">
    <text evidence="2">The sequence shown here is derived from an EMBL/GenBank/DDBJ whole genome shotgun (WGS) entry which is preliminary data.</text>
</comment>
<reference evidence="2 3" key="1">
    <citation type="submission" date="2020-03" db="EMBL/GenBank/DDBJ databases">
        <title>WGS of actinomycetes isolated from Thailand.</title>
        <authorList>
            <person name="Thawai C."/>
        </authorList>
    </citation>
    <scope>NUCLEOTIDE SEQUENCE [LARGE SCALE GENOMIC DNA]</scope>
    <source>
        <strain evidence="2 3">HSS6-12</strain>
    </source>
</reference>
<name>A0ABX0Z3S4_9ACTN</name>
<dbReference type="Proteomes" id="UP000783871">
    <property type="component" value="Unassembled WGS sequence"/>
</dbReference>
<feature type="transmembrane region" description="Helical" evidence="1">
    <location>
        <begin position="36"/>
        <end position="57"/>
    </location>
</feature>
<evidence type="ECO:0000313" key="3">
    <source>
        <dbReference type="Proteomes" id="UP000783871"/>
    </source>
</evidence>
<gene>
    <name evidence="2" type="ORF">HCJ94_07495</name>
</gene>
<keyword evidence="1" id="KW-0812">Transmembrane</keyword>
<evidence type="ECO:0000313" key="2">
    <source>
        <dbReference type="EMBL" id="NJP31833.1"/>
    </source>
</evidence>
<keyword evidence="1" id="KW-1133">Transmembrane helix</keyword>
<organism evidence="2 3">
    <name type="scientific">Micromonospora thermarum</name>
    <dbReference type="NCBI Taxonomy" id="2720024"/>
    <lineage>
        <taxon>Bacteria</taxon>
        <taxon>Bacillati</taxon>
        <taxon>Actinomycetota</taxon>
        <taxon>Actinomycetes</taxon>
        <taxon>Micromonosporales</taxon>
        <taxon>Micromonosporaceae</taxon>
        <taxon>Micromonospora</taxon>
    </lineage>
</organism>
<dbReference type="EMBL" id="JAATEO010000006">
    <property type="protein sequence ID" value="NJP31833.1"/>
    <property type="molecule type" value="Genomic_DNA"/>
</dbReference>
<evidence type="ECO:0000256" key="1">
    <source>
        <dbReference type="SAM" id="Phobius"/>
    </source>
</evidence>
<sequence length="130" mass="13042">MRRTLSVITAVVLFGSSLVGWAVFLTGQGLENADRWVTVVGFFASTLLSVATAALAWRTLRGPVTTPQLSVAGSGGVVVGQDNFGSISTSVSGRTLPPAAGGAGAGSVLVGGSSSAPITTRVDLDRTPQP</sequence>
<accession>A0ABX0Z3S4</accession>
<keyword evidence="3" id="KW-1185">Reference proteome</keyword>